<organism evidence="3 4">
    <name type="scientific">Mycena albidolilacea</name>
    <dbReference type="NCBI Taxonomy" id="1033008"/>
    <lineage>
        <taxon>Eukaryota</taxon>
        <taxon>Fungi</taxon>
        <taxon>Dikarya</taxon>
        <taxon>Basidiomycota</taxon>
        <taxon>Agaricomycotina</taxon>
        <taxon>Agaricomycetes</taxon>
        <taxon>Agaricomycetidae</taxon>
        <taxon>Agaricales</taxon>
        <taxon>Marasmiineae</taxon>
        <taxon>Mycenaceae</taxon>
        <taxon>Mycena</taxon>
    </lineage>
</organism>
<keyword evidence="2" id="KW-0472">Membrane</keyword>
<evidence type="ECO:0000256" key="1">
    <source>
        <dbReference type="SAM" id="MobiDB-lite"/>
    </source>
</evidence>
<evidence type="ECO:0000256" key="2">
    <source>
        <dbReference type="SAM" id="Phobius"/>
    </source>
</evidence>
<sequence>MCPNAQASKLFFEVLIRSYLGLASWVLLCYTLIILAWLLSLHFLLSAAHTPYSNATSLSSLFKGFIIPLIPAVAGYPPPGGSTTKYTNTAVLLYNPITLINDTASSSTSTGGNWMTNSTQAKQPL</sequence>
<comment type="caution">
    <text evidence="3">The sequence shown here is derived from an EMBL/GenBank/DDBJ whole genome shotgun (WGS) entry which is preliminary data.</text>
</comment>
<evidence type="ECO:0000313" key="4">
    <source>
        <dbReference type="Proteomes" id="UP001218218"/>
    </source>
</evidence>
<dbReference type="Proteomes" id="UP001218218">
    <property type="component" value="Unassembled WGS sequence"/>
</dbReference>
<gene>
    <name evidence="3" type="ORF">DFH08DRAFT_965629</name>
</gene>
<feature type="transmembrane region" description="Helical" evidence="2">
    <location>
        <begin position="22"/>
        <end position="45"/>
    </location>
</feature>
<evidence type="ECO:0000313" key="3">
    <source>
        <dbReference type="EMBL" id="KAJ7334891.1"/>
    </source>
</evidence>
<name>A0AAD6ZRS7_9AGAR</name>
<accession>A0AAD6ZRS7</accession>
<proteinExistence type="predicted"/>
<keyword evidence="2" id="KW-1133">Transmembrane helix</keyword>
<dbReference type="EMBL" id="JARIHO010000032">
    <property type="protein sequence ID" value="KAJ7334891.1"/>
    <property type="molecule type" value="Genomic_DNA"/>
</dbReference>
<protein>
    <submittedName>
        <fullName evidence="3">Uncharacterized protein</fullName>
    </submittedName>
</protein>
<feature type="region of interest" description="Disordered" evidence="1">
    <location>
        <begin position="105"/>
        <end position="125"/>
    </location>
</feature>
<keyword evidence="4" id="KW-1185">Reference proteome</keyword>
<dbReference type="AlphaFoldDB" id="A0AAD6ZRS7"/>
<reference evidence="3" key="1">
    <citation type="submission" date="2023-03" db="EMBL/GenBank/DDBJ databases">
        <title>Massive genome expansion in bonnet fungi (Mycena s.s.) driven by repeated elements and novel gene families across ecological guilds.</title>
        <authorList>
            <consortium name="Lawrence Berkeley National Laboratory"/>
            <person name="Harder C.B."/>
            <person name="Miyauchi S."/>
            <person name="Viragh M."/>
            <person name="Kuo A."/>
            <person name="Thoen E."/>
            <person name="Andreopoulos B."/>
            <person name="Lu D."/>
            <person name="Skrede I."/>
            <person name="Drula E."/>
            <person name="Henrissat B."/>
            <person name="Morin E."/>
            <person name="Kohler A."/>
            <person name="Barry K."/>
            <person name="LaButti K."/>
            <person name="Morin E."/>
            <person name="Salamov A."/>
            <person name="Lipzen A."/>
            <person name="Mereny Z."/>
            <person name="Hegedus B."/>
            <person name="Baldrian P."/>
            <person name="Stursova M."/>
            <person name="Weitz H."/>
            <person name="Taylor A."/>
            <person name="Grigoriev I.V."/>
            <person name="Nagy L.G."/>
            <person name="Martin F."/>
            <person name="Kauserud H."/>
        </authorList>
    </citation>
    <scope>NUCLEOTIDE SEQUENCE</scope>
    <source>
        <strain evidence="3">CBHHK002</strain>
    </source>
</reference>
<keyword evidence="2" id="KW-0812">Transmembrane</keyword>